<evidence type="ECO:0000313" key="10">
    <source>
        <dbReference type="Proteomes" id="UP000375525"/>
    </source>
</evidence>
<dbReference type="GO" id="GO:0016567">
    <property type="term" value="P:protein ubiquitination"/>
    <property type="evidence" value="ECO:0007669"/>
    <property type="project" value="InterPro"/>
</dbReference>
<dbReference type="InterPro" id="IPR001611">
    <property type="entry name" value="Leu-rich_rpt"/>
</dbReference>
<dbReference type="Gene3D" id="1.20.58.360">
    <property type="entry name" value="Shigella T3SS effector IpaH defines"/>
    <property type="match status" value="1"/>
</dbReference>
<keyword evidence="6" id="KW-0964">Secreted</keyword>
<proteinExistence type="inferred from homology"/>
<dbReference type="PANTHER" id="PTHR48051:SF1">
    <property type="entry name" value="RAS SUPPRESSOR PROTEIN 1"/>
    <property type="match status" value="1"/>
</dbReference>
<dbReference type="InterPro" id="IPR003591">
    <property type="entry name" value="Leu-rich_rpt_typical-subtyp"/>
</dbReference>
<evidence type="ECO:0000256" key="1">
    <source>
        <dbReference type="ARBA" id="ARBA00000900"/>
    </source>
</evidence>
<keyword evidence="6" id="KW-0808">Transferase</keyword>
<evidence type="ECO:0000256" key="3">
    <source>
        <dbReference type="ARBA" id="ARBA00022614"/>
    </source>
</evidence>
<keyword evidence="6" id="KW-1035">Host cytoplasm</keyword>
<dbReference type="OrthoDB" id="1467561at2"/>
<feature type="active site" description="Glycyl thioester intermediate" evidence="6">
    <location>
        <position position="1387"/>
    </location>
</feature>
<keyword evidence="3" id="KW-0433">Leucine-rich repeat</keyword>
<evidence type="ECO:0000313" key="9">
    <source>
        <dbReference type="EMBL" id="VVO88199.1"/>
    </source>
</evidence>
<name>A0A5E7JFP6_PSEFL</name>
<accession>A0A5E7JFP6</accession>
<dbReference type="InterPro" id="IPR032675">
    <property type="entry name" value="LRR_dom_sf"/>
</dbReference>
<evidence type="ECO:0000259" key="8">
    <source>
        <dbReference type="PROSITE" id="PS52053"/>
    </source>
</evidence>
<feature type="domain" description="NEL" evidence="8">
    <location>
        <begin position="1297"/>
        <end position="1642"/>
    </location>
</feature>
<dbReference type="InterPro" id="IPR029487">
    <property type="entry name" value="NEL_dom"/>
</dbReference>
<dbReference type="SMART" id="SM00369">
    <property type="entry name" value="LRR_TYP"/>
    <property type="match status" value="2"/>
</dbReference>
<evidence type="ECO:0000256" key="5">
    <source>
        <dbReference type="ARBA" id="ARBA00023026"/>
    </source>
</evidence>
<dbReference type="PROSITE" id="PS51450">
    <property type="entry name" value="LRR"/>
    <property type="match status" value="1"/>
</dbReference>
<feature type="compositionally biased region" description="Polar residues" evidence="7">
    <location>
        <begin position="636"/>
        <end position="653"/>
    </location>
</feature>
<sequence length="1642" mass="185519">MDTSSEVSDEGENVYLEYLTQKVPAFIKTVPADRLESFVKQSPAVPEWYGRARAMDRQYLKGLIDERWRLQGFLEKTLNDVQQDIKAFAQPLLVQALKDQLDLELDVNTTLVRLYVPATLTFGIDTHASRFRQHTLLEAALHNFEEPETQAGAFRDGSGIFTRDAEGELQRQTLTVEQFAFLCRTLDIGAQYQKHMTALLKPENVDARTTLDRHAVACEIAAFNESALIAYLKNDLSYYSYSMLQDVRDRKSNIMLGSGPLQCHRLSLMGFKLTGVVLFSAVADSSLVKKTYDNLIPAHQQLLMEWSQRLSIVPGQEFEQFKLLKAFFANGPGGVLDEMFRQDDIYQQSRLDGTLIAYVPDDPEHPLKEYASFADFMKALISQLRAPDYQQFFSRFVAQKDKGRFFSRVNERLTTFTWHQREPLDMGPWWRETATENPDAEPITNPVTGDIWRHVSGWRREKAIADARHIAVPTGDEDAATRWARLTSYLSLGWNVFNFGALLVPGLGEVMLGVMVGQMLLETMEGIEDWSKGDRDEAAGLLVGVMINAAQVALMMAGHVLPGGLPMPVNASSFVDQLKKVELPDGSTRLWNPDLKPYEHAVSLPKEALANERGLHRHNGRDFLPREGKHFAVTDDPQTGQPRLQHPNRSTAYQPKMKHNGAGAWQTEFDRPIEWGKTTLMRRLGPMVDGFDEATLEHVRIASGVEENVLRRLQVENAAPPALLVDTIRRFQACAESEKQQGPLTYLQRKTRFDTLYNAHQLSDDAGVRVIQDAFSHCPANLAEELLAAAAPEDLRVVAEQKRLPLKLKQQARAALLEVRTTRAYEGLFLEFLHTADTERLALHTLETLPNWPRDARIEIREHSFTGPLRDSIGPQDASVRKVLVSSDGDYQARDAADQHLHGADNLFASVLHALPDTQRIALGYEINQADALRQAVQRAPLARDRLLPMLADNPIRKPIYDPQTMKLRGGMPGGVQGIQRLTARLTPQERVRSVRPGWTEDEARAYLEGDGREGSPEQRASELEAQFNRLNANFQRWLNSPTDTFRFSAAGRAEWQSRNALYNTIRQCWQHTGPRDVDAFGNAHGITLDLSGMPLGRHLATMPPLEGDFGHVTHLNLLNTELADAQVSLLDHFPRLRHLNLNENPLTRFPRVVGRMRGLTELNLRGNRMVLDEPAVADLGGLVHLESLDLMGNPLGRVPDIGRMPMLHTLLLTDTGISTWPDGLFSLPRFRHFYLDIQLNRILEVPPAARGSADAELLARTVLSRNPRWLPQANLQTLREYIQSVGMDPDRPYPPRGVRDSLDWEQGLTRPEWVARQEVWNEVEDEHGSVPFFNEIRKLTESYHFKHDIAFRVDMTAKVWRMLHAMSKDTPLREKLFTMSTAPTQCVDGGAQLFNAMGVEVLIHEAYELASPNLVEAELVQLAQGKSRLDELSKIAHKVIGERASQGEQFRRVNAAGQVTGTIDEVEVHLAYMTDLADRLELPWQSRKMQFRTIAAVTPQMIEAACQRVLDLEAGDLLRDSISEQPFWSSYIQGSNRRAFKAIRRRIDATTDFYMALEKRTTSSLSLPEKAQLKEEIRVLAAELGLPESEFAPGRVMSAEEYESEMSRLNAQTQTLLKTLTRQAMDRAKLQRVETPLTLKN</sequence>
<keyword evidence="6" id="KW-0832">Ubl conjugation</keyword>
<dbReference type="Proteomes" id="UP000375525">
    <property type="component" value="Unassembled WGS sequence"/>
</dbReference>
<dbReference type="EMBL" id="CABVIH010000009">
    <property type="protein sequence ID" value="VVO88199.1"/>
    <property type="molecule type" value="Genomic_DNA"/>
</dbReference>
<keyword evidence="4" id="KW-0677">Repeat</keyword>
<evidence type="ECO:0000256" key="6">
    <source>
        <dbReference type="PROSITE-ProRule" id="PRU01398"/>
    </source>
</evidence>
<dbReference type="Pfam" id="PF20178">
    <property type="entry name" value="ToxA_N"/>
    <property type="match status" value="2"/>
</dbReference>
<evidence type="ECO:0000256" key="4">
    <source>
        <dbReference type="ARBA" id="ARBA00022737"/>
    </source>
</evidence>
<evidence type="ECO:0000256" key="2">
    <source>
        <dbReference type="ARBA" id="ARBA00012483"/>
    </source>
</evidence>
<dbReference type="Pfam" id="PF14496">
    <property type="entry name" value="NEL"/>
    <property type="match status" value="1"/>
</dbReference>
<reference evidence="9 10" key="1">
    <citation type="submission" date="2019-09" db="EMBL/GenBank/DDBJ databases">
        <authorList>
            <person name="Chandra G."/>
            <person name="Truman W A."/>
        </authorList>
    </citation>
    <scope>NUCLEOTIDE SEQUENCE [LARGE SCALE GENOMIC DNA]</scope>
    <source>
        <strain evidence="9">PS880</strain>
    </source>
</reference>
<evidence type="ECO:0000256" key="7">
    <source>
        <dbReference type="SAM" id="MobiDB-lite"/>
    </source>
</evidence>
<dbReference type="GO" id="GO:0005737">
    <property type="term" value="C:cytoplasm"/>
    <property type="evidence" value="ECO:0007669"/>
    <property type="project" value="TreeGrafter"/>
</dbReference>
<dbReference type="PANTHER" id="PTHR48051">
    <property type="match status" value="1"/>
</dbReference>
<dbReference type="SUPFAM" id="SSF52058">
    <property type="entry name" value="L domain-like"/>
    <property type="match status" value="1"/>
</dbReference>
<comment type="catalytic activity">
    <reaction evidence="1">
        <text>S-ubiquitinyl-[E2 ubiquitin-conjugating enzyme]-L-cysteine + [acceptor protein]-L-lysine = [E2 ubiquitin-conjugating enzyme]-L-cysteine + N(6)-ubiquitinyl-[acceptor protein]-L-lysine.</text>
        <dbReference type="EC" id="2.3.2.27"/>
    </reaction>
</comment>
<dbReference type="GO" id="GO:0005576">
    <property type="term" value="C:extracellular region"/>
    <property type="evidence" value="ECO:0007669"/>
    <property type="project" value="UniProtKB-UniRule"/>
</dbReference>
<dbReference type="Pfam" id="PF13855">
    <property type="entry name" value="LRR_8"/>
    <property type="match status" value="1"/>
</dbReference>
<organism evidence="9 10">
    <name type="scientific">Pseudomonas fluorescens</name>
    <dbReference type="NCBI Taxonomy" id="294"/>
    <lineage>
        <taxon>Bacteria</taxon>
        <taxon>Pseudomonadati</taxon>
        <taxon>Pseudomonadota</taxon>
        <taxon>Gammaproteobacteria</taxon>
        <taxon>Pseudomonadales</taxon>
        <taxon>Pseudomonadaceae</taxon>
        <taxon>Pseudomonas</taxon>
    </lineage>
</organism>
<protein>
    <recommendedName>
        <fullName evidence="2">RING-type E3 ubiquitin transferase</fullName>
        <ecNumber evidence="2">2.3.2.27</ecNumber>
    </recommendedName>
</protein>
<comment type="PTM">
    <text evidence="6">Ubiquitinated in the presence of host E1 ubiquitin-activating enzyme, E2 ubiquitin-conjugating enzyme and ubiquitin.</text>
</comment>
<dbReference type="InterPro" id="IPR050216">
    <property type="entry name" value="LRR_domain-containing"/>
</dbReference>
<dbReference type="GO" id="GO:0061630">
    <property type="term" value="F:ubiquitin protein ligase activity"/>
    <property type="evidence" value="ECO:0007669"/>
    <property type="project" value="UniProtKB-EC"/>
</dbReference>
<keyword evidence="6" id="KW-0833">Ubl conjugation pathway</keyword>
<keyword evidence="5" id="KW-0843">Virulence</keyword>
<dbReference type="EC" id="2.3.2.27" evidence="2"/>
<feature type="region of interest" description="Disordered" evidence="7">
    <location>
        <begin position="632"/>
        <end position="656"/>
    </location>
</feature>
<dbReference type="InterPro" id="IPR046673">
    <property type="entry name" value="ToxA_N"/>
</dbReference>
<dbReference type="Gene3D" id="3.80.10.10">
    <property type="entry name" value="Ribonuclease Inhibitor"/>
    <property type="match status" value="1"/>
</dbReference>
<comment type="similarity">
    <text evidence="6">Belongs to the LRR-containing bacterial E3 ligase family.</text>
</comment>
<dbReference type="PROSITE" id="PS52053">
    <property type="entry name" value="NEL"/>
    <property type="match status" value="1"/>
</dbReference>
<gene>
    <name evidence="9" type="ORF">PS880_02164</name>
</gene>